<protein>
    <submittedName>
        <fullName evidence="1">Uncharacterized protein</fullName>
    </submittedName>
</protein>
<proteinExistence type="predicted"/>
<reference evidence="1 2" key="1">
    <citation type="submission" date="2013-02" db="EMBL/GenBank/DDBJ databases">
        <authorList>
            <person name="Harkins D.M."/>
            <person name="Durkin A.S."/>
            <person name="Brinkac L.M."/>
            <person name="Haft D.H."/>
            <person name="Selengut J.D."/>
            <person name="Sanka R."/>
            <person name="DePew J."/>
            <person name="Purushe J."/>
            <person name="Whelen A.C."/>
            <person name="Vinetz J.M."/>
            <person name="Sutton G.G."/>
            <person name="Nierman W.C."/>
            <person name="Fouts D.E."/>
        </authorList>
    </citation>
    <scope>NUCLEOTIDE SEQUENCE [LARGE SCALE GENOMIC DNA]</scope>
    <source>
        <strain evidence="1 2">2002000626</strain>
    </source>
</reference>
<organism evidence="1 2">
    <name type="scientific">Leptospira interrogans str. 2002000626</name>
    <dbReference type="NCBI Taxonomy" id="996803"/>
    <lineage>
        <taxon>Bacteria</taxon>
        <taxon>Pseudomonadati</taxon>
        <taxon>Spirochaetota</taxon>
        <taxon>Spirochaetia</taxon>
        <taxon>Leptospirales</taxon>
        <taxon>Leptospiraceae</taxon>
        <taxon>Leptospira</taxon>
    </lineage>
</organism>
<comment type="caution">
    <text evidence="1">The sequence shown here is derived from an EMBL/GenBank/DDBJ whole genome shotgun (WGS) entry which is preliminary data.</text>
</comment>
<name>A0A829D6G9_LEPIR</name>
<dbReference type="AlphaFoldDB" id="A0A829D6G9"/>
<dbReference type="EMBL" id="AFJL02000167">
    <property type="protein sequence ID" value="EMY03786.1"/>
    <property type="molecule type" value="Genomic_DNA"/>
</dbReference>
<sequence>MDFFNNSNDKAKIDSKIGKEKIEGICYLKKSIRFVLIL</sequence>
<evidence type="ECO:0000313" key="2">
    <source>
        <dbReference type="Proteomes" id="UP000012329"/>
    </source>
</evidence>
<dbReference type="Proteomes" id="UP000012329">
    <property type="component" value="Unassembled WGS sequence"/>
</dbReference>
<accession>A0A829D6G9</accession>
<evidence type="ECO:0000313" key="1">
    <source>
        <dbReference type="EMBL" id="EMY03786.1"/>
    </source>
</evidence>
<gene>
    <name evidence="1" type="ORF">LEP1GSC029_3827</name>
</gene>